<dbReference type="KEGG" id="phm:PSMK_15770"/>
<dbReference type="Gene3D" id="3.30.530.20">
    <property type="match status" value="1"/>
</dbReference>
<reference evidence="1 2" key="1">
    <citation type="submission" date="2012-02" db="EMBL/GenBank/DDBJ databases">
        <title>Complete genome sequence of Phycisphaera mikurensis NBRC 102666.</title>
        <authorList>
            <person name="Ankai A."/>
            <person name="Hosoyama A."/>
            <person name="Terui Y."/>
            <person name="Sekine M."/>
            <person name="Fukai R."/>
            <person name="Kato Y."/>
            <person name="Nakamura S."/>
            <person name="Yamada-Narita S."/>
            <person name="Kawakoshi A."/>
            <person name="Fukunaga Y."/>
            <person name="Yamazaki S."/>
            <person name="Fujita N."/>
        </authorList>
    </citation>
    <scope>NUCLEOTIDE SEQUENCE [LARGE SCALE GENOMIC DNA]</scope>
    <source>
        <strain evidence="2">NBRC 102666 / KCTC 22515 / FYK2301M01</strain>
    </source>
</reference>
<evidence type="ECO:0000313" key="1">
    <source>
        <dbReference type="EMBL" id="BAM03736.1"/>
    </source>
</evidence>
<proteinExistence type="predicted"/>
<dbReference type="eggNOG" id="ENOG5034B0X">
    <property type="taxonomic scope" value="Bacteria"/>
</dbReference>
<evidence type="ECO:0008006" key="3">
    <source>
        <dbReference type="Google" id="ProtNLM"/>
    </source>
</evidence>
<keyword evidence="2" id="KW-1185">Reference proteome</keyword>
<name>I0IEP8_PHYMF</name>
<dbReference type="HOGENOM" id="CLU_1239218_0_0_0"/>
<dbReference type="EMBL" id="AP012338">
    <property type="protein sequence ID" value="BAM03736.1"/>
    <property type="molecule type" value="Genomic_DNA"/>
</dbReference>
<dbReference type="SUPFAM" id="SSF55961">
    <property type="entry name" value="Bet v1-like"/>
    <property type="match status" value="1"/>
</dbReference>
<dbReference type="Proteomes" id="UP000007881">
    <property type="component" value="Chromosome"/>
</dbReference>
<sequence length="223" mass="23483">MAPPRLEARAAGLASGLLLLAAILSVGCQGIAKPAAGGAAPASSPLPEATWPAPPRVAERGAASVVIEHSFAVPLVELRRFLRGGERIAAAVEASERMPARTGAEAVAGVWPEAGAVRRVTFADGGHAWERVLPSDSPHRFRWQTWGHTGPAGVHVAYAVGEHAWSTPGEGVSRLVWTHTLHPNHPLKRFLVQRFADRDLAPRLEAALERVAAAAEEASARGS</sequence>
<dbReference type="STRING" id="1142394.PSMK_15770"/>
<dbReference type="RefSeq" id="WP_014436954.1">
    <property type="nucleotide sequence ID" value="NC_017080.1"/>
</dbReference>
<dbReference type="PROSITE" id="PS51257">
    <property type="entry name" value="PROKAR_LIPOPROTEIN"/>
    <property type="match status" value="1"/>
</dbReference>
<dbReference type="InterPro" id="IPR023393">
    <property type="entry name" value="START-like_dom_sf"/>
</dbReference>
<accession>I0IEP8</accession>
<organism evidence="1 2">
    <name type="scientific">Phycisphaera mikurensis (strain NBRC 102666 / KCTC 22515 / FYK2301M01)</name>
    <dbReference type="NCBI Taxonomy" id="1142394"/>
    <lineage>
        <taxon>Bacteria</taxon>
        <taxon>Pseudomonadati</taxon>
        <taxon>Planctomycetota</taxon>
        <taxon>Phycisphaerae</taxon>
        <taxon>Phycisphaerales</taxon>
        <taxon>Phycisphaeraceae</taxon>
        <taxon>Phycisphaera</taxon>
    </lineage>
</organism>
<dbReference type="AlphaFoldDB" id="I0IEP8"/>
<dbReference type="Pfam" id="PF10604">
    <property type="entry name" value="Polyketide_cyc2"/>
    <property type="match status" value="1"/>
</dbReference>
<gene>
    <name evidence="1" type="ordered locus">PSMK_15770</name>
</gene>
<protein>
    <recommendedName>
        <fullName evidence="3">Coenzyme Q-binding protein COQ10 START domain-containing protein</fullName>
    </recommendedName>
</protein>
<dbReference type="InterPro" id="IPR019587">
    <property type="entry name" value="Polyketide_cyclase/dehydratase"/>
</dbReference>
<evidence type="ECO:0000313" key="2">
    <source>
        <dbReference type="Proteomes" id="UP000007881"/>
    </source>
</evidence>